<dbReference type="STRING" id="585394.RHOM_13290"/>
<dbReference type="GO" id="GO:0016036">
    <property type="term" value="P:cellular response to phosphate starvation"/>
    <property type="evidence" value="ECO:0007669"/>
    <property type="project" value="TreeGrafter"/>
</dbReference>
<dbReference type="GO" id="GO:0004721">
    <property type="term" value="F:phosphoprotein phosphatase activity"/>
    <property type="evidence" value="ECO:0007669"/>
    <property type="project" value="TreeGrafter"/>
</dbReference>
<dbReference type="PRINTS" id="PR00344">
    <property type="entry name" value="BCTRLSENSOR"/>
</dbReference>
<sequence length="481" mass="54046">MIKAIKKKLSGKVFLITFVLLVSACSGTFFCILKIMPSSYLDTLNRNAEAQSLELLDTLSTYDNLDKCIKAISDFEIQTGSTVWLDDEYGNTLYPSNVTTEQDMVTADSYVTFDGSNTTDENVVSTEKDTKAYQFSLKNGASYTLVVITDLYVVRQSTEVLLSTFPYVIVMVFILSILCALFYSRFITRPVLKLSATSKQMASLDFSGRCDETRSDELGCLAHNLNCLSDSLSHSMLELQEANAQLKTDIEKERELERQRMDFFGAASHELKTPLTVLKGHLSGMLNGVVGYENHSKYLQRSLAVTEKMEVLIRELLYISRIEKNKTSIQFANIDFAELLRTVIAELTDFISEKKLSLHINIPDRVSCPLDRAEMERAIQNILINAIRYSPDGEQVIVTVTETNTIISCSIENTGVKIPETTICHLFEPFYRVDISRNSATGGTGLGLYIVRGILENHNAEYGIKNTENGVCFWLRLPKKQ</sequence>
<evidence type="ECO:0000256" key="6">
    <source>
        <dbReference type="ARBA" id="ARBA00022777"/>
    </source>
</evidence>
<keyword evidence="12" id="KW-1185">Reference proteome</keyword>
<dbReference type="GeneID" id="93724371"/>
<comment type="catalytic activity">
    <reaction evidence="1">
        <text>ATP + protein L-histidine = ADP + protein N-phospho-L-histidine.</text>
        <dbReference type="EC" id="2.7.13.3"/>
    </reaction>
</comment>
<dbReference type="GO" id="GO:0000155">
    <property type="term" value="F:phosphorelay sensor kinase activity"/>
    <property type="evidence" value="ECO:0007669"/>
    <property type="project" value="InterPro"/>
</dbReference>
<evidence type="ECO:0000313" key="11">
    <source>
        <dbReference type="EMBL" id="AEN97764.1"/>
    </source>
</evidence>
<evidence type="ECO:0000256" key="5">
    <source>
        <dbReference type="ARBA" id="ARBA00022679"/>
    </source>
</evidence>
<dbReference type="Gene3D" id="6.10.340.10">
    <property type="match status" value="1"/>
</dbReference>
<protein>
    <recommendedName>
        <fullName evidence="3">histidine kinase</fullName>
        <ecNumber evidence="3">2.7.13.3</ecNumber>
    </recommendedName>
</protein>
<dbReference type="Pfam" id="PF02518">
    <property type="entry name" value="HATPase_c"/>
    <property type="match status" value="1"/>
</dbReference>
<dbReference type="PROSITE" id="PS50109">
    <property type="entry name" value="HIS_KIN"/>
    <property type="match status" value="1"/>
</dbReference>
<dbReference type="EC" id="2.7.13.3" evidence="3"/>
<dbReference type="InterPro" id="IPR050351">
    <property type="entry name" value="BphY/WalK/GraS-like"/>
</dbReference>
<gene>
    <name evidence="11" type="ordered locus">RHOM_13290</name>
</gene>
<evidence type="ECO:0000256" key="2">
    <source>
        <dbReference type="ARBA" id="ARBA00004370"/>
    </source>
</evidence>
<dbReference type="CDD" id="cd00082">
    <property type="entry name" value="HisKA"/>
    <property type="match status" value="1"/>
</dbReference>
<dbReference type="FunFam" id="3.30.565.10:FF:000006">
    <property type="entry name" value="Sensor histidine kinase WalK"/>
    <property type="match status" value="1"/>
</dbReference>
<dbReference type="KEGG" id="rho:RHOM_13290"/>
<evidence type="ECO:0000256" key="3">
    <source>
        <dbReference type="ARBA" id="ARBA00012438"/>
    </source>
</evidence>
<feature type="domain" description="Histidine kinase" evidence="9">
    <location>
        <begin position="266"/>
        <end position="481"/>
    </location>
</feature>
<dbReference type="PROSITE" id="PS50885">
    <property type="entry name" value="HAMP"/>
    <property type="match status" value="1"/>
</dbReference>
<dbReference type="EMBL" id="CP003040">
    <property type="protein sequence ID" value="AEN97764.1"/>
    <property type="molecule type" value="Genomic_DNA"/>
</dbReference>
<dbReference type="GO" id="GO:0005886">
    <property type="term" value="C:plasma membrane"/>
    <property type="evidence" value="ECO:0007669"/>
    <property type="project" value="TreeGrafter"/>
</dbReference>
<dbReference type="SMART" id="SM00304">
    <property type="entry name" value="HAMP"/>
    <property type="match status" value="1"/>
</dbReference>
<dbReference type="PROSITE" id="PS51257">
    <property type="entry name" value="PROKAR_LIPOPROTEIN"/>
    <property type="match status" value="1"/>
</dbReference>
<dbReference type="CDD" id="cd06225">
    <property type="entry name" value="HAMP"/>
    <property type="match status" value="1"/>
</dbReference>
<dbReference type="InterPro" id="IPR003661">
    <property type="entry name" value="HisK_dim/P_dom"/>
</dbReference>
<dbReference type="AlphaFoldDB" id="G2T4F9"/>
<dbReference type="SMART" id="SM00388">
    <property type="entry name" value="HisKA"/>
    <property type="match status" value="1"/>
</dbReference>
<dbReference type="InterPro" id="IPR036097">
    <property type="entry name" value="HisK_dim/P_sf"/>
</dbReference>
<dbReference type="OrthoDB" id="9762826at2"/>
<dbReference type="SUPFAM" id="SSF55874">
    <property type="entry name" value="ATPase domain of HSP90 chaperone/DNA topoisomerase II/histidine kinase"/>
    <property type="match status" value="1"/>
</dbReference>
<dbReference type="BioCyc" id="RHOM585394:G1H02-2640-MONOMER"/>
<evidence type="ECO:0000259" key="10">
    <source>
        <dbReference type="PROSITE" id="PS50885"/>
    </source>
</evidence>
<dbReference type="Pfam" id="PF00672">
    <property type="entry name" value="HAMP"/>
    <property type="match status" value="1"/>
</dbReference>
<dbReference type="InterPro" id="IPR003660">
    <property type="entry name" value="HAMP_dom"/>
</dbReference>
<name>G2T4F9_ROSHA</name>
<keyword evidence="7" id="KW-0902">Two-component regulatory system</keyword>
<dbReference type="InterPro" id="IPR004358">
    <property type="entry name" value="Sig_transdc_His_kin-like_C"/>
</dbReference>
<dbReference type="Gene3D" id="1.10.287.130">
    <property type="match status" value="1"/>
</dbReference>
<keyword evidence="4" id="KW-0597">Phosphoprotein</keyword>
<dbReference type="InterPro" id="IPR003594">
    <property type="entry name" value="HATPase_dom"/>
</dbReference>
<keyword evidence="8" id="KW-1133">Transmembrane helix</keyword>
<organism evidence="11 12">
    <name type="scientific">Roseburia hominis (strain DSM 16839 / JCM 17582 / NCIMB 14029 / A2-183)</name>
    <dbReference type="NCBI Taxonomy" id="585394"/>
    <lineage>
        <taxon>Bacteria</taxon>
        <taxon>Bacillati</taxon>
        <taxon>Bacillota</taxon>
        <taxon>Clostridia</taxon>
        <taxon>Lachnospirales</taxon>
        <taxon>Lachnospiraceae</taxon>
        <taxon>Roseburia</taxon>
    </lineage>
</organism>
<keyword evidence="5" id="KW-0808">Transferase</keyword>
<proteinExistence type="predicted"/>
<dbReference type="InterPro" id="IPR005467">
    <property type="entry name" value="His_kinase_dom"/>
</dbReference>
<evidence type="ECO:0000256" key="8">
    <source>
        <dbReference type="SAM" id="Phobius"/>
    </source>
</evidence>
<dbReference type="Pfam" id="PF00512">
    <property type="entry name" value="HisKA"/>
    <property type="match status" value="1"/>
</dbReference>
<feature type="domain" description="HAMP" evidence="10">
    <location>
        <begin position="185"/>
        <end position="237"/>
    </location>
</feature>
<keyword evidence="8" id="KW-0472">Membrane</keyword>
<evidence type="ECO:0000256" key="4">
    <source>
        <dbReference type="ARBA" id="ARBA00022553"/>
    </source>
</evidence>
<feature type="transmembrane region" description="Helical" evidence="8">
    <location>
        <begin position="12"/>
        <end position="36"/>
    </location>
</feature>
<dbReference type="eggNOG" id="COG5002">
    <property type="taxonomic scope" value="Bacteria"/>
</dbReference>
<dbReference type="HOGENOM" id="CLU_000445_89_6_9"/>
<dbReference type="SUPFAM" id="SSF47384">
    <property type="entry name" value="Homodimeric domain of signal transducing histidine kinase"/>
    <property type="match status" value="1"/>
</dbReference>
<evidence type="ECO:0000256" key="7">
    <source>
        <dbReference type="ARBA" id="ARBA00023012"/>
    </source>
</evidence>
<dbReference type="Proteomes" id="UP000008178">
    <property type="component" value="Chromosome"/>
</dbReference>
<dbReference type="InterPro" id="IPR036890">
    <property type="entry name" value="HATPase_C_sf"/>
</dbReference>
<dbReference type="SUPFAM" id="SSF158472">
    <property type="entry name" value="HAMP domain-like"/>
    <property type="match status" value="1"/>
</dbReference>
<dbReference type="Gene3D" id="3.30.565.10">
    <property type="entry name" value="Histidine kinase-like ATPase, C-terminal domain"/>
    <property type="match status" value="1"/>
</dbReference>
<evidence type="ECO:0000256" key="1">
    <source>
        <dbReference type="ARBA" id="ARBA00000085"/>
    </source>
</evidence>
<dbReference type="PANTHER" id="PTHR45453:SF3">
    <property type="entry name" value="HISTIDINE KINASE"/>
    <property type="match status" value="1"/>
</dbReference>
<comment type="subcellular location">
    <subcellularLocation>
        <location evidence="2">Membrane</location>
    </subcellularLocation>
</comment>
<dbReference type="PANTHER" id="PTHR45453">
    <property type="entry name" value="PHOSPHATE REGULON SENSOR PROTEIN PHOR"/>
    <property type="match status" value="1"/>
</dbReference>
<dbReference type="RefSeq" id="WP_014080770.1">
    <property type="nucleotide sequence ID" value="NC_015977.1"/>
</dbReference>
<keyword evidence="8" id="KW-0812">Transmembrane</keyword>
<dbReference type="SMART" id="SM00387">
    <property type="entry name" value="HATPase_c"/>
    <property type="match status" value="1"/>
</dbReference>
<feature type="transmembrane region" description="Helical" evidence="8">
    <location>
        <begin position="164"/>
        <end position="183"/>
    </location>
</feature>
<evidence type="ECO:0000259" key="9">
    <source>
        <dbReference type="PROSITE" id="PS50109"/>
    </source>
</evidence>
<keyword evidence="6 11" id="KW-0418">Kinase</keyword>
<reference evidence="11 12" key="1">
    <citation type="journal article" date="2015" name="Genome Announc.">
        <title>Complete genome sequence of the human gut symbiont Roseburia hominis.</title>
        <authorList>
            <person name="Travis A.J."/>
            <person name="Kelly D."/>
            <person name="Flint H.J."/>
            <person name="Aminov R.I."/>
        </authorList>
    </citation>
    <scope>NUCLEOTIDE SEQUENCE [LARGE SCALE GENOMIC DNA]</scope>
    <source>
        <strain evidence="12">DSM 16839 / JCM 17582 / NCIMB 14029 / A2-183</strain>
    </source>
</reference>
<accession>G2T4F9</accession>
<evidence type="ECO:0000313" key="12">
    <source>
        <dbReference type="Proteomes" id="UP000008178"/>
    </source>
</evidence>